<dbReference type="KEGG" id="src:M271_39385"/>
<reference evidence="1 2" key="1">
    <citation type="journal article" date="2018" name="J. Biol. Chem.">
        <title>Discovery of the actinoplanic acid pathway in Streptomyces rapamycinicus reveals a genetically conserved synergism with rapamycin.</title>
        <authorList>
            <person name="Mrak P."/>
            <person name="Krastel P."/>
            <person name="Pivk Lukancic P."/>
            <person name="Tao J."/>
            <person name="Pistorius D."/>
            <person name="Moore C.M."/>
        </authorList>
    </citation>
    <scope>NUCLEOTIDE SEQUENCE [LARGE SCALE GENOMIC DNA]</scope>
    <source>
        <strain evidence="1 2">NRRL 5491</strain>
    </source>
</reference>
<gene>
    <name evidence="1" type="ORF">D3C57_104185</name>
</gene>
<name>A0A0A0NI68_STRRN</name>
<comment type="caution">
    <text evidence="1">The sequence shown here is derived from an EMBL/GenBank/DDBJ whole genome shotgun (WGS) entry which is preliminary data.</text>
</comment>
<organism evidence="1 2">
    <name type="scientific">Streptomyces rapamycinicus (strain ATCC 29253 / DSM 41530 / NRRL 5491 / AYB-994)</name>
    <name type="common">Streptomyces hygroscopicus (strain ATCC 29253)</name>
    <dbReference type="NCBI Taxonomy" id="1343740"/>
    <lineage>
        <taxon>Bacteria</taxon>
        <taxon>Bacillati</taxon>
        <taxon>Actinomycetota</taxon>
        <taxon>Actinomycetes</taxon>
        <taxon>Kitasatosporales</taxon>
        <taxon>Streptomycetaceae</taxon>
        <taxon>Streptomyces</taxon>
        <taxon>Streptomyces violaceusniger group</taxon>
    </lineage>
</organism>
<dbReference type="HOGENOM" id="CLU_2653022_0_0_11"/>
<accession>A0A0A0NI68</accession>
<dbReference type="STRING" id="1343740.M271_39385"/>
<protein>
    <submittedName>
        <fullName evidence="1">Uncharacterized protein</fullName>
    </submittedName>
</protein>
<dbReference type="Proteomes" id="UP000281594">
    <property type="component" value="Unassembled WGS sequence"/>
</dbReference>
<sequence length="76" mass="8325">MEELAALAASGTTSLVGLMVSGSWNHARERVGRFFARDIYLSGRELADKLARGMEHIHAWRIQALTRDVSAGEAGR</sequence>
<dbReference type="AlphaFoldDB" id="A0A0A0NI68"/>
<evidence type="ECO:0000313" key="2">
    <source>
        <dbReference type="Proteomes" id="UP000281594"/>
    </source>
</evidence>
<evidence type="ECO:0000313" key="1">
    <source>
        <dbReference type="EMBL" id="RLV77540.1"/>
    </source>
</evidence>
<proteinExistence type="predicted"/>
<dbReference type="EMBL" id="QYCY01000001">
    <property type="protein sequence ID" value="RLV77540.1"/>
    <property type="molecule type" value="Genomic_DNA"/>
</dbReference>
<dbReference type="RefSeq" id="WP_020872746.1">
    <property type="nucleotide sequence ID" value="NC_022785.1"/>
</dbReference>